<evidence type="ECO:0000313" key="2">
    <source>
        <dbReference type="Proteomes" id="UP001179181"/>
    </source>
</evidence>
<keyword evidence="2" id="KW-1185">Reference proteome</keyword>
<dbReference type="Proteomes" id="UP001179181">
    <property type="component" value="Unassembled WGS sequence"/>
</dbReference>
<proteinExistence type="predicted"/>
<protein>
    <submittedName>
        <fullName evidence="1">Uncharacterized protein</fullName>
    </submittedName>
</protein>
<evidence type="ECO:0000313" key="1">
    <source>
        <dbReference type="EMBL" id="NIJ51893.1"/>
    </source>
</evidence>
<sequence>MKVSKKNLPLEKRKGYEIVQKKLDECNAMLRTLDLSFLDNKPAPNQDNDKS</sequence>
<organism evidence="1 2">
    <name type="scientific">Dyadobacter arcticus</name>
    <dbReference type="NCBI Taxonomy" id="1078754"/>
    <lineage>
        <taxon>Bacteria</taxon>
        <taxon>Pseudomonadati</taxon>
        <taxon>Bacteroidota</taxon>
        <taxon>Cytophagia</taxon>
        <taxon>Cytophagales</taxon>
        <taxon>Spirosomataceae</taxon>
        <taxon>Dyadobacter</taxon>
    </lineage>
</organism>
<gene>
    <name evidence="1" type="ORF">FHS68_001049</name>
</gene>
<comment type="caution">
    <text evidence="1">The sequence shown here is derived from an EMBL/GenBank/DDBJ whole genome shotgun (WGS) entry which is preliminary data.</text>
</comment>
<reference evidence="1 2" key="1">
    <citation type="submission" date="2020-03" db="EMBL/GenBank/DDBJ databases">
        <title>Genomic Encyclopedia of Type Strains, Phase IV (KMG-IV): sequencing the most valuable type-strain genomes for metagenomic binning, comparative biology and taxonomic classification.</title>
        <authorList>
            <person name="Goeker M."/>
        </authorList>
    </citation>
    <scope>NUCLEOTIDE SEQUENCE [LARGE SCALE GENOMIC DNA]</scope>
    <source>
        <strain evidence="1 2">DSM 102865</strain>
    </source>
</reference>
<accession>A0ABX0UFV9</accession>
<name>A0ABX0UFV9_9BACT</name>
<dbReference type="EMBL" id="JAASQJ010000001">
    <property type="protein sequence ID" value="NIJ51893.1"/>
    <property type="molecule type" value="Genomic_DNA"/>
</dbReference>